<reference evidence="3" key="1">
    <citation type="journal article" date="2011" name="Genome Res.">
        <title>Phylogeny-wide analysis of social amoeba genomes highlights ancient origins for complex intercellular communication.</title>
        <authorList>
            <person name="Heidel A.J."/>
            <person name="Lawal H.M."/>
            <person name="Felder M."/>
            <person name="Schilde C."/>
            <person name="Helps N.R."/>
            <person name="Tunggal B."/>
            <person name="Rivero F."/>
            <person name="John U."/>
            <person name="Schleicher M."/>
            <person name="Eichinger L."/>
            <person name="Platzer M."/>
            <person name="Noegel A.A."/>
            <person name="Schaap P."/>
            <person name="Gloeckner G."/>
        </authorList>
    </citation>
    <scope>NUCLEOTIDE SEQUENCE [LARGE SCALE GENOMIC DNA]</scope>
    <source>
        <strain evidence="3">SH3</strain>
    </source>
</reference>
<sequence length="421" mass="48719">MSFWDKLGSHIEEQIDYDGNDVTSTTSTTSTSTTSTTSTTQKPTTPKKKRLPSIDSFDEYDESIARPQQQQKKKTKTIMEPPTTIVDTNLKQYRYTYKYIPRSSKETNKEDNNRDQSGAIIATTGSYEEDEQEQPEKFEENDINRVIGESTIIFNQQFKLPSRWPYYDKRYGQSYHSHKVLPDNFSDQYIDLLEEEIRYLWACKQSSNGVNQQQKQQQQEEETLTPQMLTVLSMMSTDMLTQLLDSLFYNNEVAESLPGGKSNQPIQIDDLIKAAKSLTNISGFKSSLEKAIPRVQYLVPMTNLPPTSENKDGQVNTYREELLKEILGNDWTIKQRTFISPEGIVYKKLLQAITSAHPKKSKAKIEEMYSHYQKERAKNNKKQIAERESSGKKKKRLQHKYEDGSTKIIDSLYQQQNKNNK</sequence>
<dbReference type="GeneID" id="14874927"/>
<feature type="compositionally biased region" description="Low complexity" evidence="1">
    <location>
        <begin position="23"/>
        <end position="40"/>
    </location>
</feature>
<feature type="region of interest" description="Disordered" evidence="1">
    <location>
        <begin position="372"/>
        <end position="421"/>
    </location>
</feature>
<keyword evidence="3" id="KW-1185">Reference proteome</keyword>
<feature type="compositionally biased region" description="Basic and acidic residues" evidence="1">
    <location>
        <begin position="372"/>
        <end position="391"/>
    </location>
</feature>
<dbReference type="EMBL" id="GL883008">
    <property type="protein sequence ID" value="EGG23232.1"/>
    <property type="molecule type" value="Genomic_DNA"/>
</dbReference>
<accession>F4PL10</accession>
<protein>
    <submittedName>
        <fullName evidence="2">Uncharacterized protein</fullName>
    </submittedName>
</protein>
<name>F4PL10_CACFS</name>
<evidence type="ECO:0000313" key="3">
    <source>
        <dbReference type="Proteomes" id="UP000007797"/>
    </source>
</evidence>
<proteinExistence type="predicted"/>
<dbReference type="Proteomes" id="UP000007797">
    <property type="component" value="Unassembled WGS sequence"/>
</dbReference>
<dbReference type="KEGG" id="dfa:DFA_05364"/>
<feature type="compositionally biased region" description="Polar residues" evidence="1">
    <location>
        <begin position="412"/>
        <end position="421"/>
    </location>
</feature>
<evidence type="ECO:0000313" key="2">
    <source>
        <dbReference type="EMBL" id="EGG23232.1"/>
    </source>
</evidence>
<dbReference type="RefSeq" id="XP_004361083.1">
    <property type="nucleotide sequence ID" value="XM_004361026.1"/>
</dbReference>
<dbReference type="OrthoDB" id="21592at2759"/>
<dbReference type="AlphaFoldDB" id="F4PL10"/>
<organism evidence="2 3">
    <name type="scientific">Cavenderia fasciculata</name>
    <name type="common">Slime mold</name>
    <name type="synonym">Dictyostelium fasciculatum</name>
    <dbReference type="NCBI Taxonomy" id="261658"/>
    <lineage>
        <taxon>Eukaryota</taxon>
        <taxon>Amoebozoa</taxon>
        <taxon>Evosea</taxon>
        <taxon>Eumycetozoa</taxon>
        <taxon>Dictyostelia</taxon>
        <taxon>Acytosteliales</taxon>
        <taxon>Cavenderiaceae</taxon>
        <taxon>Cavenderia</taxon>
    </lineage>
</organism>
<evidence type="ECO:0000256" key="1">
    <source>
        <dbReference type="SAM" id="MobiDB-lite"/>
    </source>
</evidence>
<feature type="region of interest" description="Disordered" evidence="1">
    <location>
        <begin position="15"/>
        <end position="80"/>
    </location>
</feature>
<dbReference type="OMA" id="ESTIIFN"/>
<gene>
    <name evidence="2" type="ORF">DFA_05364</name>
</gene>